<keyword evidence="1" id="KW-0175">Coiled coil</keyword>
<protein>
    <recommendedName>
        <fullName evidence="3">BOD1/SHG1 domain-containing protein</fullName>
    </recommendedName>
</protein>
<dbReference type="InterPro" id="IPR055264">
    <property type="entry name" value="BOD1/SHG1_dom"/>
</dbReference>
<gene>
    <name evidence="4" type="ORF">BZA70DRAFT_268120</name>
</gene>
<evidence type="ECO:0000259" key="3">
    <source>
        <dbReference type="Pfam" id="PF05205"/>
    </source>
</evidence>
<dbReference type="GeneID" id="90036652"/>
<dbReference type="RefSeq" id="XP_064767298.1">
    <property type="nucleotide sequence ID" value="XM_064911140.1"/>
</dbReference>
<keyword evidence="5" id="KW-1185">Reference proteome</keyword>
<sequence length="154" mass="16845">MSEEESGSGGKKAVDEVEVTSEEVLSMFKRRGLFDNTRKDLFNEFTSSESYNALLEAIEEQIKSDSAATSLAARSRGKAAALLEGSVTRSEAFSNVNKYVDDRVSTNNEELNERLEKLVTEIYTALVESKSGSNGDASGAKTTSTEIKEEKELK</sequence>
<evidence type="ECO:0000256" key="1">
    <source>
        <dbReference type="SAM" id="Coils"/>
    </source>
</evidence>
<organism evidence="4 5">
    <name type="scientific">Myxozyma melibiosi</name>
    <dbReference type="NCBI Taxonomy" id="54550"/>
    <lineage>
        <taxon>Eukaryota</taxon>
        <taxon>Fungi</taxon>
        <taxon>Dikarya</taxon>
        <taxon>Ascomycota</taxon>
        <taxon>Saccharomycotina</taxon>
        <taxon>Lipomycetes</taxon>
        <taxon>Lipomycetales</taxon>
        <taxon>Lipomycetaceae</taxon>
        <taxon>Myxozyma</taxon>
    </lineage>
</organism>
<reference evidence="4 5" key="1">
    <citation type="submission" date="2024-03" db="EMBL/GenBank/DDBJ databases">
        <title>Genome-scale model development and genomic sequencing of the oleaginous clade Lipomyces.</title>
        <authorList>
            <consortium name="Lawrence Berkeley National Laboratory"/>
            <person name="Czajka J.J."/>
            <person name="Han Y."/>
            <person name="Kim J."/>
            <person name="Mondo S.J."/>
            <person name="Hofstad B.A."/>
            <person name="Robles A."/>
            <person name="Haridas S."/>
            <person name="Riley R."/>
            <person name="LaButti K."/>
            <person name="Pangilinan J."/>
            <person name="Andreopoulos W."/>
            <person name="Lipzen A."/>
            <person name="Yan J."/>
            <person name="Wang M."/>
            <person name="Ng V."/>
            <person name="Grigoriev I.V."/>
            <person name="Spatafora J.W."/>
            <person name="Magnuson J.K."/>
            <person name="Baker S.E."/>
            <person name="Pomraning K.R."/>
        </authorList>
    </citation>
    <scope>NUCLEOTIDE SEQUENCE [LARGE SCALE GENOMIC DNA]</scope>
    <source>
        <strain evidence="4 5">Phaff 52-87</strain>
    </source>
</reference>
<evidence type="ECO:0000256" key="2">
    <source>
        <dbReference type="SAM" id="MobiDB-lite"/>
    </source>
</evidence>
<dbReference type="EMBL" id="JBBJBU010000008">
    <property type="protein sequence ID" value="KAK7204265.1"/>
    <property type="molecule type" value="Genomic_DNA"/>
</dbReference>
<proteinExistence type="predicted"/>
<evidence type="ECO:0000313" key="5">
    <source>
        <dbReference type="Proteomes" id="UP001498771"/>
    </source>
</evidence>
<dbReference type="Proteomes" id="UP001498771">
    <property type="component" value="Unassembled WGS sequence"/>
</dbReference>
<dbReference type="Pfam" id="PF05205">
    <property type="entry name" value="COMPASS-Shg1"/>
    <property type="match status" value="1"/>
</dbReference>
<name>A0ABR1F338_9ASCO</name>
<feature type="coiled-coil region" evidence="1">
    <location>
        <begin position="101"/>
        <end position="128"/>
    </location>
</feature>
<evidence type="ECO:0000313" key="4">
    <source>
        <dbReference type="EMBL" id="KAK7204265.1"/>
    </source>
</evidence>
<comment type="caution">
    <text evidence="4">The sequence shown here is derived from an EMBL/GenBank/DDBJ whole genome shotgun (WGS) entry which is preliminary data.</text>
</comment>
<feature type="region of interest" description="Disordered" evidence="2">
    <location>
        <begin position="130"/>
        <end position="154"/>
    </location>
</feature>
<feature type="domain" description="BOD1/SHG1" evidence="3">
    <location>
        <begin position="25"/>
        <end position="116"/>
    </location>
</feature>
<accession>A0ABR1F338</accession>